<dbReference type="Pfam" id="PF15795">
    <property type="entry name" value="Spec3"/>
    <property type="match status" value="1"/>
</dbReference>
<comment type="subcellular location">
    <subcellularLocation>
        <location evidence="1">Membrane</location>
        <topology evidence="1">Multi-pass membrane protein</topology>
    </subcellularLocation>
</comment>
<organism evidence="6 7">
    <name type="scientific">Caerostris darwini</name>
    <dbReference type="NCBI Taxonomy" id="1538125"/>
    <lineage>
        <taxon>Eukaryota</taxon>
        <taxon>Metazoa</taxon>
        <taxon>Ecdysozoa</taxon>
        <taxon>Arthropoda</taxon>
        <taxon>Chelicerata</taxon>
        <taxon>Arachnida</taxon>
        <taxon>Araneae</taxon>
        <taxon>Araneomorphae</taxon>
        <taxon>Entelegynae</taxon>
        <taxon>Araneoidea</taxon>
        <taxon>Araneidae</taxon>
        <taxon>Caerostris</taxon>
    </lineage>
</organism>
<evidence type="ECO:0000313" key="6">
    <source>
        <dbReference type="EMBL" id="GIX70477.1"/>
    </source>
</evidence>
<dbReference type="GO" id="GO:0016020">
    <property type="term" value="C:membrane"/>
    <property type="evidence" value="ECO:0007669"/>
    <property type="project" value="UniProtKB-SubCell"/>
</dbReference>
<dbReference type="Proteomes" id="UP001054837">
    <property type="component" value="Unassembled WGS sequence"/>
</dbReference>
<keyword evidence="7" id="KW-1185">Reference proteome</keyword>
<evidence type="ECO:0000256" key="2">
    <source>
        <dbReference type="ARBA" id="ARBA00022692"/>
    </source>
</evidence>
<keyword evidence="4 5" id="KW-0472">Membrane</keyword>
<dbReference type="InterPro" id="IPR026673">
    <property type="entry name" value="SPEC3/Stum"/>
</dbReference>
<name>A0AAV4MDG7_9ARAC</name>
<comment type="caution">
    <text evidence="6">The sequence shown here is derived from an EMBL/GenBank/DDBJ whole genome shotgun (WGS) entry which is preliminary data.</text>
</comment>
<evidence type="ECO:0000256" key="1">
    <source>
        <dbReference type="ARBA" id="ARBA00004141"/>
    </source>
</evidence>
<sequence length="81" mass="8955">MSSCILQFSGTLISAFTVFCGCTTEHKDKKQSLLYNLLAALLQLLLCPIVVGWIWSVLWGITFVNISVSKAVEDQNQSTMV</sequence>
<gene>
    <name evidence="6" type="ORF">CDAR_280621</name>
</gene>
<reference evidence="6 7" key="1">
    <citation type="submission" date="2021-06" db="EMBL/GenBank/DDBJ databases">
        <title>Caerostris darwini draft genome.</title>
        <authorList>
            <person name="Kono N."/>
            <person name="Arakawa K."/>
        </authorList>
    </citation>
    <scope>NUCLEOTIDE SEQUENCE [LARGE SCALE GENOMIC DNA]</scope>
</reference>
<keyword evidence="2 5" id="KW-0812">Transmembrane</keyword>
<feature type="transmembrane region" description="Helical" evidence="5">
    <location>
        <begin position="36"/>
        <end position="61"/>
    </location>
</feature>
<proteinExistence type="predicted"/>
<dbReference type="PANTHER" id="PTHR21676">
    <property type="entry name" value="PROTEIN STUM"/>
    <property type="match status" value="1"/>
</dbReference>
<keyword evidence="3 5" id="KW-1133">Transmembrane helix</keyword>
<protein>
    <submittedName>
        <fullName evidence="6">Uncharacterized protein</fullName>
    </submittedName>
</protein>
<evidence type="ECO:0000256" key="4">
    <source>
        <dbReference type="ARBA" id="ARBA00023136"/>
    </source>
</evidence>
<evidence type="ECO:0000313" key="7">
    <source>
        <dbReference type="Proteomes" id="UP001054837"/>
    </source>
</evidence>
<evidence type="ECO:0000256" key="3">
    <source>
        <dbReference type="ARBA" id="ARBA00022989"/>
    </source>
</evidence>
<evidence type="ECO:0000256" key="5">
    <source>
        <dbReference type="SAM" id="Phobius"/>
    </source>
</evidence>
<dbReference type="EMBL" id="BPLQ01000371">
    <property type="protein sequence ID" value="GIX70477.1"/>
    <property type="molecule type" value="Genomic_DNA"/>
</dbReference>
<dbReference type="AlphaFoldDB" id="A0AAV4MDG7"/>
<accession>A0AAV4MDG7</accession>
<dbReference type="PANTHER" id="PTHR21676:SF1">
    <property type="entry name" value="PROTEIN STUM HOMOLOG"/>
    <property type="match status" value="1"/>
</dbReference>